<dbReference type="VEuPathDB" id="VectorBase:HLOH_042018"/>
<dbReference type="EMBL" id="JABSTR010000001">
    <property type="protein sequence ID" value="KAH9361524.1"/>
    <property type="molecule type" value="Genomic_DNA"/>
</dbReference>
<keyword evidence="2" id="KW-1185">Reference proteome</keyword>
<evidence type="ECO:0000313" key="2">
    <source>
        <dbReference type="Proteomes" id="UP000821853"/>
    </source>
</evidence>
<protein>
    <submittedName>
        <fullName evidence="1">Uncharacterized protein</fullName>
    </submittedName>
</protein>
<dbReference type="InterPro" id="IPR052797">
    <property type="entry name" value="RegFact_GeneExpr_CellDeath"/>
</dbReference>
<comment type="caution">
    <text evidence="1">The sequence shown here is derived from an EMBL/GenBank/DDBJ whole genome shotgun (WGS) entry which is preliminary data.</text>
</comment>
<accession>A0A9J6FI07</accession>
<dbReference type="PANTHER" id="PTHR33936:SF24">
    <property type="entry name" value="C2H2-TYPE DOMAIN-CONTAINING PROTEIN"/>
    <property type="match status" value="1"/>
</dbReference>
<evidence type="ECO:0000313" key="1">
    <source>
        <dbReference type="EMBL" id="KAH9361524.1"/>
    </source>
</evidence>
<proteinExistence type="predicted"/>
<reference evidence="1 2" key="1">
    <citation type="journal article" date="2020" name="Cell">
        <title>Large-Scale Comparative Analyses of Tick Genomes Elucidate Their Genetic Diversity and Vector Capacities.</title>
        <authorList>
            <consortium name="Tick Genome and Microbiome Consortium (TIGMIC)"/>
            <person name="Jia N."/>
            <person name="Wang J."/>
            <person name="Shi W."/>
            <person name="Du L."/>
            <person name="Sun Y."/>
            <person name="Zhan W."/>
            <person name="Jiang J.F."/>
            <person name="Wang Q."/>
            <person name="Zhang B."/>
            <person name="Ji P."/>
            <person name="Bell-Sakyi L."/>
            <person name="Cui X.M."/>
            <person name="Yuan T.T."/>
            <person name="Jiang B.G."/>
            <person name="Yang W.F."/>
            <person name="Lam T.T."/>
            <person name="Chang Q.C."/>
            <person name="Ding S.J."/>
            <person name="Wang X.J."/>
            <person name="Zhu J.G."/>
            <person name="Ruan X.D."/>
            <person name="Zhao L."/>
            <person name="Wei J.T."/>
            <person name="Ye R.Z."/>
            <person name="Que T.C."/>
            <person name="Du C.H."/>
            <person name="Zhou Y.H."/>
            <person name="Cheng J.X."/>
            <person name="Dai P.F."/>
            <person name="Guo W.B."/>
            <person name="Han X.H."/>
            <person name="Huang E.J."/>
            <person name="Li L.F."/>
            <person name="Wei W."/>
            <person name="Gao Y.C."/>
            <person name="Liu J.Z."/>
            <person name="Shao H.Z."/>
            <person name="Wang X."/>
            <person name="Wang C.C."/>
            <person name="Yang T.C."/>
            <person name="Huo Q.B."/>
            <person name="Li W."/>
            <person name="Chen H.Y."/>
            <person name="Chen S.E."/>
            <person name="Zhou L.G."/>
            <person name="Ni X.B."/>
            <person name="Tian J.H."/>
            <person name="Sheng Y."/>
            <person name="Liu T."/>
            <person name="Pan Y.S."/>
            <person name="Xia L.Y."/>
            <person name="Li J."/>
            <person name="Zhao F."/>
            <person name="Cao W.C."/>
        </authorList>
    </citation>
    <scope>NUCLEOTIDE SEQUENCE [LARGE SCALE GENOMIC DNA]</scope>
    <source>
        <strain evidence="1">HaeL-2018</strain>
    </source>
</reference>
<gene>
    <name evidence="1" type="ORF">HPB48_001374</name>
</gene>
<sequence length="116" mass="13233">MRPGTFRRYLHCHRSGPFKSISTGQRQLKSKGSCKISKHCFGMLEVTEEKDRVLVAFQKQHYGHTAELGHQRLSKTLSQGIAGKALFHLDSNILPHFHWLLLHVSMKEKACSLLPL</sequence>
<organism evidence="1 2">
    <name type="scientific">Haemaphysalis longicornis</name>
    <name type="common">Bush tick</name>
    <dbReference type="NCBI Taxonomy" id="44386"/>
    <lineage>
        <taxon>Eukaryota</taxon>
        <taxon>Metazoa</taxon>
        <taxon>Ecdysozoa</taxon>
        <taxon>Arthropoda</taxon>
        <taxon>Chelicerata</taxon>
        <taxon>Arachnida</taxon>
        <taxon>Acari</taxon>
        <taxon>Parasitiformes</taxon>
        <taxon>Ixodida</taxon>
        <taxon>Ixodoidea</taxon>
        <taxon>Ixodidae</taxon>
        <taxon>Haemaphysalinae</taxon>
        <taxon>Haemaphysalis</taxon>
    </lineage>
</organism>
<name>A0A9J6FI07_HAELO</name>
<dbReference type="AlphaFoldDB" id="A0A9J6FI07"/>
<dbReference type="OrthoDB" id="6488310at2759"/>
<dbReference type="OMA" id="CKLGHIP"/>
<dbReference type="PANTHER" id="PTHR33936">
    <property type="entry name" value="PROTEIN CBG17840"/>
    <property type="match status" value="1"/>
</dbReference>
<dbReference type="Proteomes" id="UP000821853">
    <property type="component" value="Chromosome 1"/>
</dbReference>